<dbReference type="OrthoDB" id="1448234at2"/>
<dbReference type="eggNOG" id="ENOG5033K7X">
    <property type="taxonomic scope" value="Bacteria"/>
</dbReference>
<protein>
    <submittedName>
        <fullName evidence="1">Uncharacterized protein</fullName>
    </submittedName>
</protein>
<comment type="caution">
    <text evidence="1">The sequence shown here is derived from an EMBL/GenBank/DDBJ whole genome shotgun (WGS) entry which is preliminary data.</text>
</comment>
<accession>H7EGW0</accession>
<gene>
    <name evidence="1" type="ORF">TresaDRAFT_2810</name>
</gene>
<evidence type="ECO:0000313" key="1">
    <source>
        <dbReference type="EMBL" id="EIC03178.1"/>
    </source>
</evidence>
<sequence length="400" mass="46445">MTSQSLQDLLNNIAKSKMPEFDKGYAETIDCFWEKFIEPRLPKKEIVLAWHDLLMKYVDDEDCVFVIRAFSNTNKTPRRCLLTKTDDSFSYTYSDNGFGKLIAKMTYLNSVLSYDDFKNAMLLGWLPISEFIGSEEKSKAFYKMKKFEYAEYKLAHIIDSGMIFDIDGKLVGMQEICENYFPAGNLDDWKLINNSFIRNVKVKNDARKIVTAHFLRFVDPLNYVLTPKPARNGFVYQKSDVGISDIAEYQKFQRYAVKRFSELYGNTYKQFLKRLCVSESMNSELTESSNLGNSIIKIHWGNFSLNEKKVISTCITHSTGPNNYKVCYSYNRLIFFRDIIESLKDDDMFACKTPEGTYAMSKKDFYRVFANVANNITCYQQDGKYSYSTTPSKAKQFLIE</sequence>
<organism evidence="1 2">
    <name type="scientific">Treponema saccharophilum DSM 2985</name>
    <dbReference type="NCBI Taxonomy" id="907348"/>
    <lineage>
        <taxon>Bacteria</taxon>
        <taxon>Pseudomonadati</taxon>
        <taxon>Spirochaetota</taxon>
        <taxon>Spirochaetia</taxon>
        <taxon>Spirochaetales</taxon>
        <taxon>Treponemataceae</taxon>
        <taxon>Treponema</taxon>
    </lineage>
</organism>
<dbReference type="PATRIC" id="fig|907348.3.peg.9"/>
<proteinExistence type="predicted"/>
<dbReference type="AlphaFoldDB" id="H7EGW0"/>
<reference evidence="1 2" key="1">
    <citation type="submission" date="2011-09" db="EMBL/GenBank/DDBJ databases">
        <title>The draft genome of Treponema saccharophilum DSM 2985.</title>
        <authorList>
            <consortium name="US DOE Joint Genome Institute (JGI-PGF)"/>
            <person name="Lucas S."/>
            <person name="Copeland A."/>
            <person name="Lapidus A."/>
            <person name="Glavina del Rio T."/>
            <person name="Dalin E."/>
            <person name="Tice H."/>
            <person name="Bruce D."/>
            <person name="Goodwin L."/>
            <person name="Pitluck S."/>
            <person name="Peters L."/>
            <person name="Kyrpides N."/>
            <person name="Mavromatis K."/>
            <person name="Ivanova N."/>
            <person name="Markowitz V."/>
            <person name="Cheng J.-F."/>
            <person name="Hugenholtz P."/>
            <person name="Woyke T."/>
            <person name="Wu D."/>
            <person name="Gronow S."/>
            <person name="Wellnitz S."/>
            <person name="Brambilla E."/>
            <person name="Klenk H.-P."/>
            <person name="Eisen J.A."/>
        </authorList>
    </citation>
    <scope>NUCLEOTIDE SEQUENCE [LARGE SCALE GENOMIC DNA]</scope>
    <source>
        <strain evidence="1 2">DSM 2985</strain>
    </source>
</reference>
<dbReference type="Proteomes" id="UP000003571">
    <property type="component" value="Unassembled WGS sequence"/>
</dbReference>
<keyword evidence="2" id="KW-1185">Reference proteome</keyword>
<name>H7EGW0_9SPIR</name>
<dbReference type="EMBL" id="AGRW01000014">
    <property type="protein sequence ID" value="EIC03178.1"/>
    <property type="molecule type" value="Genomic_DNA"/>
</dbReference>
<evidence type="ECO:0000313" key="2">
    <source>
        <dbReference type="Proteomes" id="UP000003571"/>
    </source>
</evidence>